<gene>
    <name evidence="2" type="ORF">MLE19_16090</name>
</gene>
<feature type="transmembrane region" description="Helical" evidence="1">
    <location>
        <begin position="139"/>
        <end position="160"/>
    </location>
</feature>
<comment type="caution">
    <text evidence="2">The sequence shown here is derived from an EMBL/GenBank/DDBJ whole genome shotgun (WGS) entry which is preliminary data.</text>
</comment>
<sequence>MINKTKTILRATKNITLKGVMNGIGRGVVKSVKAIALFPFKATYKVFDTTIKFFTRKPITFYQSFQTDTNKQHVTKTFVLIGTSGFLMVLAKAIETLSTSNPVYVGMVPIAIIGLLLITVFLTSMLLQRFLGYTFFKTARFVAQIQLLIAIPSSIFVFSYSTGTLENPILSLTIYSVLSIILIMMYVYSVMVYMIQDKKEVLRQASFNDNSFSSKPIVDDVKLSKWSKFNIIFVIVLATILACFARPLVLSGAENARVFLNG</sequence>
<keyword evidence="1" id="KW-0812">Transmembrane</keyword>
<proteinExistence type="predicted"/>
<evidence type="ECO:0000313" key="3">
    <source>
        <dbReference type="Proteomes" id="UP001320609"/>
    </source>
</evidence>
<evidence type="ECO:0000313" key="2">
    <source>
        <dbReference type="EMBL" id="MCH4812856.1"/>
    </source>
</evidence>
<feature type="transmembrane region" description="Helical" evidence="1">
    <location>
        <begin position="77"/>
        <end position="94"/>
    </location>
</feature>
<evidence type="ECO:0008006" key="4">
    <source>
        <dbReference type="Google" id="ProtNLM"/>
    </source>
</evidence>
<evidence type="ECO:0000256" key="1">
    <source>
        <dbReference type="SAM" id="Phobius"/>
    </source>
</evidence>
<organism evidence="2 3">
    <name type="scientific">Vreelandella neptunia</name>
    <dbReference type="NCBI Taxonomy" id="115551"/>
    <lineage>
        <taxon>Bacteria</taxon>
        <taxon>Pseudomonadati</taxon>
        <taxon>Pseudomonadota</taxon>
        <taxon>Gammaproteobacteria</taxon>
        <taxon>Oceanospirillales</taxon>
        <taxon>Halomonadaceae</taxon>
        <taxon>Vreelandella</taxon>
    </lineage>
</organism>
<dbReference type="EMBL" id="JAKVTW010000013">
    <property type="protein sequence ID" value="MCH4812856.1"/>
    <property type="molecule type" value="Genomic_DNA"/>
</dbReference>
<accession>A0ABS9S9R8</accession>
<name>A0ABS9S9R8_9GAMM</name>
<feature type="transmembrane region" description="Helical" evidence="1">
    <location>
        <begin position="172"/>
        <end position="195"/>
    </location>
</feature>
<dbReference type="RefSeq" id="WP_240719150.1">
    <property type="nucleotide sequence ID" value="NZ_JAKVTW010000013.1"/>
</dbReference>
<keyword evidence="3" id="KW-1185">Reference proteome</keyword>
<feature type="transmembrane region" description="Helical" evidence="1">
    <location>
        <begin position="106"/>
        <end position="127"/>
    </location>
</feature>
<dbReference type="Proteomes" id="UP001320609">
    <property type="component" value="Unassembled WGS sequence"/>
</dbReference>
<reference evidence="2 3" key="1">
    <citation type="submission" date="2022-03" db="EMBL/GenBank/DDBJ databases">
        <title>Genomic signatures underlying metal tolerance in selected Arctic bacterial isolates.</title>
        <authorList>
            <person name="Thomas F.A."/>
            <person name="Venkatachalam S."/>
            <person name="Krishnan K.P."/>
        </authorList>
    </citation>
    <scope>NUCLEOTIDE SEQUENCE [LARGE SCALE GENOMIC DNA]</scope>
    <source>
        <strain evidence="2 3">HM116</strain>
    </source>
</reference>
<feature type="transmembrane region" description="Helical" evidence="1">
    <location>
        <begin position="229"/>
        <end position="249"/>
    </location>
</feature>
<keyword evidence="1" id="KW-0472">Membrane</keyword>
<protein>
    <recommendedName>
        <fullName evidence="4">NADH dehydrogenase subunit 6</fullName>
    </recommendedName>
</protein>
<keyword evidence="1" id="KW-1133">Transmembrane helix</keyword>